<dbReference type="InterPro" id="IPR043926">
    <property type="entry name" value="ABCG_dom"/>
</dbReference>
<evidence type="ECO:0000259" key="13">
    <source>
        <dbReference type="PROSITE" id="PS50893"/>
    </source>
</evidence>
<dbReference type="PROSITE" id="PS50158">
    <property type="entry name" value="ZF_CCHC"/>
    <property type="match status" value="1"/>
</dbReference>
<dbReference type="Pfam" id="PF00005">
    <property type="entry name" value="ABC_tran"/>
    <property type="match status" value="1"/>
</dbReference>
<evidence type="ECO:0000313" key="15">
    <source>
        <dbReference type="Proteomes" id="UP000245207"/>
    </source>
</evidence>
<evidence type="ECO:0000256" key="5">
    <source>
        <dbReference type="ARBA" id="ARBA00022741"/>
    </source>
</evidence>
<feature type="region of interest" description="Disordered" evidence="10">
    <location>
        <begin position="666"/>
        <end position="697"/>
    </location>
</feature>
<keyword evidence="15" id="KW-1185">Reference proteome</keyword>
<keyword evidence="9" id="KW-0862">Zinc</keyword>
<keyword evidence="7 11" id="KW-1133">Transmembrane helix</keyword>
<keyword evidence="6" id="KW-0067">ATP-binding</keyword>
<name>A0A2U1P091_ARTAN</name>
<evidence type="ECO:0000313" key="14">
    <source>
        <dbReference type="EMBL" id="PWA79161.1"/>
    </source>
</evidence>
<evidence type="ECO:0000259" key="12">
    <source>
        <dbReference type="PROSITE" id="PS50158"/>
    </source>
</evidence>
<dbReference type="Proteomes" id="UP000245207">
    <property type="component" value="Unassembled WGS sequence"/>
</dbReference>
<evidence type="ECO:0000256" key="10">
    <source>
        <dbReference type="SAM" id="MobiDB-lite"/>
    </source>
</evidence>
<feature type="transmembrane region" description="Helical" evidence="11">
    <location>
        <begin position="402"/>
        <end position="422"/>
    </location>
</feature>
<keyword evidence="5" id="KW-0547">Nucleotide-binding</keyword>
<dbReference type="GO" id="GO:0003676">
    <property type="term" value="F:nucleic acid binding"/>
    <property type="evidence" value="ECO:0007669"/>
    <property type="project" value="InterPro"/>
</dbReference>
<dbReference type="CDD" id="cd03213">
    <property type="entry name" value="ABCG_EPDR"/>
    <property type="match status" value="1"/>
</dbReference>
<keyword evidence="3" id="KW-0813">Transport</keyword>
<evidence type="ECO:0000256" key="7">
    <source>
        <dbReference type="ARBA" id="ARBA00022989"/>
    </source>
</evidence>
<feature type="transmembrane region" description="Helical" evidence="11">
    <location>
        <begin position="586"/>
        <end position="607"/>
    </location>
</feature>
<evidence type="ECO:0000256" key="8">
    <source>
        <dbReference type="ARBA" id="ARBA00023136"/>
    </source>
</evidence>
<keyword evidence="9" id="KW-0863">Zinc-finger</keyword>
<evidence type="ECO:0000256" key="6">
    <source>
        <dbReference type="ARBA" id="ARBA00022840"/>
    </source>
</evidence>
<dbReference type="PROSITE" id="PS00211">
    <property type="entry name" value="ABC_TRANSPORTER_1"/>
    <property type="match status" value="1"/>
</dbReference>
<dbReference type="Pfam" id="PF19055">
    <property type="entry name" value="ABC2_membrane_7"/>
    <property type="match status" value="1"/>
</dbReference>
<feature type="transmembrane region" description="Helical" evidence="11">
    <location>
        <begin position="479"/>
        <end position="502"/>
    </location>
</feature>
<dbReference type="STRING" id="35608.A0A2U1P091"/>
<accession>A0A2U1P091</accession>
<dbReference type="PANTHER" id="PTHR48041">
    <property type="entry name" value="ABC TRANSPORTER G FAMILY MEMBER 28"/>
    <property type="match status" value="1"/>
</dbReference>
<dbReference type="InterPro" id="IPR027417">
    <property type="entry name" value="P-loop_NTPase"/>
</dbReference>
<keyword evidence="8 11" id="KW-0472">Membrane</keyword>
<reference evidence="14 15" key="1">
    <citation type="journal article" date="2018" name="Mol. Plant">
        <title>The genome of Artemisia annua provides insight into the evolution of Asteraceae family and artemisinin biosynthesis.</title>
        <authorList>
            <person name="Shen Q."/>
            <person name="Zhang L."/>
            <person name="Liao Z."/>
            <person name="Wang S."/>
            <person name="Yan T."/>
            <person name="Shi P."/>
            <person name="Liu M."/>
            <person name="Fu X."/>
            <person name="Pan Q."/>
            <person name="Wang Y."/>
            <person name="Lv Z."/>
            <person name="Lu X."/>
            <person name="Zhang F."/>
            <person name="Jiang W."/>
            <person name="Ma Y."/>
            <person name="Chen M."/>
            <person name="Hao X."/>
            <person name="Li L."/>
            <person name="Tang Y."/>
            <person name="Lv G."/>
            <person name="Zhou Y."/>
            <person name="Sun X."/>
            <person name="Brodelius P.E."/>
            <person name="Rose J.K.C."/>
            <person name="Tang K."/>
        </authorList>
    </citation>
    <scope>NUCLEOTIDE SEQUENCE [LARGE SCALE GENOMIC DNA]</scope>
    <source>
        <strain evidence="15">cv. Huhao1</strain>
        <tissue evidence="14">Leaf</tissue>
    </source>
</reference>
<feature type="transmembrane region" description="Helical" evidence="11">
    <location>
        <begin position="370"/>
        <end position="390"/>
    </location>
</feature>
<dbReference type="InterPro" id="IPR003593">
    <property type="entry name" value="AAA+_ATPase"/>
</dbReference>
<dbReference type="PROSITE" id="PS50893">
    <property type="entry name" value="ABC_TRANSPORTER_2"/>
    <property type="match status" value="1"/>
</dbReference>
<dbReference type="GO" id="GO:0140359">
    <property type="term" value="F:ABC-type transporter activity"/>
    <property type="evidence" value="ECO:0007669"/>
    <property type="project" value="InterPro"/>
</dbReference>
<feature type="domain" description="CCHC-type" evidence="12">
    <location>
        <begin position="701"/>
        <end position="717"/>
    </location>
</feature>
<dbReference type="SMART" id="SM00343">
    <property type="entry name" value="ZnF_C2HC"/>
    <property type="match status" value="1"/>
</dbReference>
<dbReference type="InterPro" id="IPR036875">
    <property type="entry name" value="Znf_CCHC_sf"/>
</dbReference>
<gene>
    <name evidence="14" type="ORF">CTI12_AA208530</name>
</gene>
<dbReference type="SMART" id="SM00382">
    <property type="entry name" value="AAA"/>
    <property type="match status" value="1"/>
</dbReference>
<dbReference type="InterPro" id="IPR001878">
    <property type="entry name" value="Znf_CCHC"/>
</dbReference>
<feature type="transmembrane region" description="Helical" evidence="11">
    <location>
        <begin position="509"/>
        <end position="528"/>
    </location>
</feature>
<dbReference type="InterPro" id="IPR003439">
    <property type="entry name" value="ABC_transporter-like_ATP-bd"/>
</dbReference>
<dbReference type="FunFam" id="3.40.50.300:FF:000337">
    <property type="entry name" value="ABC transporter G family member 22"/>
    <property type="match status" value="1"/>
</dbReference>
<sequence length="736" mass="82702">MEAQSSDIEAQSSSLFEQVKHPVTLKFHEVVYTINIEKQGWLKKKNKESIEKQILKGVTGMVSPGEMLAMLGPSGSGKTTLLTALGGRLGGKLGGTISYNGKPFNSIMKRNTGFVTQDDVLYPHLTVTETLVFTALLRLPKSLTKQQKVDQAEAVINQLGLTRCKTSIIGDALVRGISGGERKRVSIGQEMLINPSLLFLDEPTSGLDSTTAQRIVSTLWELTRGGRTIVMTIHQPSSKLFYLFHKVLLLSEGNPLFFGNGSEIMDYFQSIGFSPSVAMNPADFLLDLANGISPDESSQDNQNEVKQKLVFAYKSNLDENLKAETLDAEIQHKDVSDHKKSDRWSTTWVQQFMILLRRGLKERRHESFEVLKIAQVTVIALLCGLLWWQSDTDHIQDQSGLLFFYTGFWGFFPLFQAIFTFPQEREMLAKERSSGMYKLSSYFLSRTIGDLPMELVLPTMFCILTYWMAGLKPDAGSFLYALFAILLSVLVSQGLGLALGAIVMDLKSATVLGSVIMLSFTLAGGYYVQNVPPFISWIKYVSISQHTYKLLLGSQYEKDQTYRCGNQTCLVADYPAIKSIGLGGQVLSLGALLIMLVFYRVIAYVALMKIAIEQFADLNTMPFQEAIGRLKAFEERTKKAVKEEDGYNSLLFSNVDEKTKEHKCEHCGHVNSSQERTERGRGKNWKPWKKRDGDQDKSQIRCYKCKELGHYKSECPKWEKEHEANLIQEDDKPTLL</sequence>
<organism evidence="14 15">
    <name type="scientific">Artemisia annua</name>
    <name type="common">Sweet wormwood</name>
    <dbReference type="NCBI Taxonomy" id="35608"/>
    <lineage>
        <taxon>Eukaryota</taxon>
        <taxon>Viridiplantae</taxon>
        <taxon>Streptophyta</taxon>
        <taxon>Embryophyta</taxon>
        <taxon>Tracheophyta</taxon>
        <taxon>Spermatophyta</taxon>
        <taxon>Magnoliopsida</taxon>
        <taxon>eudicotyledons</taxon>
        <taxon>Gunneridae</taxon>
        <taxon>Pentapetalae</taxon>
        <taxon>asterids</taxon>
        <taxon>campanulids</taxon>
        <taxon>Asterales</taxon>
        <taxon>Asteraceae</taxon>
        <taxon>Asteroideae</taxon>
        <taxon>Anthemideae</taxon>
        <taxon>Artemisiinae</taxon>
        <taxon>Artemisia</taxon>
    </lineage>
</organism>
<dbReference type="OrthoDB" id="66620at2759"/>
<comment type="caution">
    <text evidence="14">The sequence shown here is derived from an EMBL/GenBank/DDBJ whole genome shotgun (WGS) entry which is preliminary data.</text>
</comment>
<dbReference type="Gene3D" id="3.40.50.300">
    <property type="entry name" value="P-loop containing nucleotide triphosphate hydrolases"/>
    <property type="match status" value="1"/>
</dbReference>
<proteinExistence type="inferred from homology"/>
<keyword evidence="9" id="KW-0479">Metal-binding</keyword>
<feature type="domain" description="ABC transporter" evidence="13">
    <location>
        <begin position="31"/>
        <end position="277"/>
    </location>
</feature>
<dbReference type="GO" id="GO:0008270">
    <property type="term" value="F:zinc ion binding"/>
    <property type="evidence" value="ECO:0007669"/>
    <property type="project" value="UniProtKB-KW"/>
</dbReference>
<dbReference type="PANTHER" id="PTHR48041:SF22">
    <property type="entry name" value="ABC TRANSPORTER G FAMILY MEMBER 9"/>
    <property type="match status" value="1"/>
</dbReference>
<protein>
    <submittedName>
        <fullName evidence="14">ABC-2 type transporter family protein</fullName>
    </submittedName>
</protein>
<dbReference type="AlphaFoldDB" id="A0A2U1P091"/>
<dbReference type="InterPro" id="IPR050352">
    <property type="entry name" value="ABCG_transporters"/>
</dbReference>
<dbReference type="InterPro" id="IPR013525">
    <property type="entry name" value="ABC2_TM"/>
</dbReference>
<dbReference type="GO" id="GO:0016887">
    <property type="term" value="F:ATP hydrolysis activity"/>
    <property type="evidence" value="ECO:0007669"/>
    <property type="project" value="InterPro"/>
</dbReference>
<feature type="transmembrane region" description="Helical" evidence="11">
    <location>
        <begin position="443"/>
        <end position="467"/>
    </location>
</feature>
<keyword evidence="4 11" id="KW-0812">Transmembrane</keyword>
<dbReference type="InterPro" id="IPR017871">
    <property type="entry name" value="ABC_transporter-like_CS"/>
</dbReference>
<dbReference type="Pfam" id="PF00098">
    <property type="entry name" value="zf-CCHC"/>
    <property type="match status" value="1"/>
</dbReference>
<dbReference type="GO" id="GO:0005886">
    <property type="term" value="C:plasma membrane"/>
    <property type="evidence" value="ECO:0007669"/>
    <property type="project" value="TreeGrafter"/>
</dbReference>
<dbReference type="Gene3D" id="4.10.60.10">
    <property type="entry name" value="Zinc finger, CCHC-type"/>
    <property type="match status" value="1"/>
</dbReference>
<evidence type="ECO:0000256" key="11">
    <source>
        <dbReference type="SAM" id="Phobius"/>
    </source>
</evidence>
<dbReference type="Pfam" id="PF01061">
    <property type="entry name" value="ABC2_membrane"/>
    <property type="match status" value="1"/>
</dbReference>
<dbReference type="SUPFAM" id="SSF52540">
    <property type="entry name" value="P-loop containing nucleoside triphosphate hydrolases"/>
    <property type="match status" value="1"/>
</dbReference>
<dbReference type="SMR" id="A0A2U1P091"/>
<dbReference type="EMBL" id="PKPP01001893">
    <property type="protein sequence ID" value="PWA79161.1"/>
    <property type="molecule type" value="Genomic_DNA"/>
</dbReference>
<evidence type="ECO:0000256" key="4">
    <source>
        <dbReference type="ARBA" id="ARBA00022692"/>
    </source>
</evidence>
<comment type="subcellular location">
    <subcellularLocation>
        <location evidence="1">Membrane</location>
        <topology evidence="1">Multi-pass membrane protein</topology>
    </subcellularLocation>
</comment>
<dbReference type="SUPFAM" id="SSF57756">
    <property type="entry name" value="Retrovirus zinc finger-like domains"/>
    <property type="match status" value="1"/>
</dbReference>
<evidence type="ECO:0000256" key="3">
    <source>
        <dbReference type="ARBA" id="ARBA00022448"/>
    </source>
</evidence>
<evidence type="ECO:0000256" key="1">
    <source>
        <dbReference type="ARBA" id="ARBA00004141"/>
    </source>
</evidence>
<dbReference type="GO" id="GO:0005524">
    <property type="term" value="F:ATP binding"/>
    <property type="evidence" value="ECO:0007669"/>
    <property type="project" value="UniProtKB-KW"/>
</dbReference>
<comment type="similarity">
    <text evidence="2">Belongs to the ABC transporter superfamily. ABCG family. Eye pigment precursor importer (TC 3.A.1.204) subfamily.</text>
</comment>
<evidence type="ECO:0000256" key="9">
    <source>
        <dbReference type="PROSITE-ProRule" id="PRU00047"/>
    </source>
</evidence>
<evidence type="ECO:0000256" key="2">
    <source>
        <dbReference type="ARBA" id="ARBA00005814"/>
    </source>
</evidence>